<evidence type="ECO:0000313" key="2">
    <source>
        <dbReference type="EMBL" id="KAJ7722126.1"/>
    </source>
</evidence>
<dbReference type="GO" id="GO:0008195">
    <property type="term" value="F:phosphatidate phosphatase activity"/>
    <property type="evidence" value="ECO:0007669"/>
    <property type="project" value="InterPro"/>
</dbReference>
<dbReference type="PANTHER" id="PTHR28208">
    <property type="entry name" value="PHOSPHATIDATE PHOSPHATASE APP1"/>
    <property type="match status" value="1"/>
</dbReference>
<organism evidence="2 3">
    <name type="scientific">Mycena maculata</name>
    <dbReference type="NCBI Taxonomy" id="230809"/>
    <lineage>
        <taxon>Eukaryota</taxon>
        <taxon>Fungi</taxon>
        <taxon>Dikarya</taxon>
        <taxon>Basidiomycota</taxon>
        <taxon>Agaricomycotina</taxon>
        <taxon>Agaricomycetes</taxon>
        <taxon>Agaricomycetidae</taxon>
        <taxon>Agaricales</taxon>
        <taxon>Marasmiineae</taxon>
        <taxon>Mycenaceae</taxon>
        <taxon>Mycena</taxon>
    </lineage>
</organism>
<sequence length="412" mass="45741">MSELQRQTRRERRFSDVEASLPTFSPHTSVTLDPTAPVASAKSTLADLLSYLGPYNPRPLPLTENDAVWLFDNTAFRTEDGAWQAEFVAAVFTREPSTRLMDAVVQVADKLGLGANDPRLATIEERLRPFLMDILPGRLVTADFAGVKELSLGPGGRNGISSDVHELHDLQTGSVVSAKAKAPEGATGLLDMKTHFVEDSGWGVISDIDDTIKVTMTSDPLGILTSTFLSEPIPVPGIPDLYKYIQSLITPASPFFYLSASPYNLYPFLRGFRDQHYPQGQIILRDASWMSIPGLLSSLTLGTHEYKVDRMHKINSWLPGKKMICIGDSTQSDPESYGEIYRTFPGWVHVILIRKARDIAELGIEAKNEPARFETAFEGVPRSVWHVFEDPKECYDIIKEAVFKGLIVEGRN</sequence>
<dbReference type="PANTHER" id="PTHR28208:SF1">
    <property type="entry name" value="FILAMENT ORGANIZATION PROTEIN APP1-LIKE, PUTATIVE (AFU_ORTHOLOGUE AFUA_1G06650)-RELATED"/>
    <property type="match status" value="1"/>
</dbReference>
<protein>
    <recommendedName>
        <fullName evidence="1">Phosphatidate phosphatase APP1 catalytic domain-containing protein</fullName>
    </recommendedName>
</protein>
<evidence type="ECO:0000259" key="1">
    <source>
        <dbReference type="Pfam" id="PF09949"/>
    </source>
</evidence>
<dbReference type="GO" id="GO:0030479">
    <property type="term" value="C:actin cortical patch"/>
    <property type="evidence" value="ECO:0007669"/>
    <property type="project" value="TreeGrafter"/>
</dbReference>
<gene>
    <name evidence="2" type="ORF">DFH07DRAFT_898046</name>
</gene>
<dbReference type="EMBL" id="JARJLG010000261">
    <property type="protein sequence ID" value="KAJ7722126.1"/>
    <property type="molecule type" value="Genomic_DNA"/>
</dbReference>
<dbReference type="AlphaFoldDB" id="A0AAD7HK38"/>
<reference evidence="2" key="1">
    <citation type="submission" date="2023-03" db="EMBL/GenBank/DDBJ databases">
        <title>Massive genome expansion in bonnet fungi (Mycena s.s.) driven by repeated elements and novel gene families across ecological guilds.</title>
        <authorList>
            <consortium name="Lawrence Berkeley National Laboratory"/>
            <person name="Harder C.B."/>
            <person name="Miyauchi S."/>
            <person name="Viragh M."/>
            <person name="Kuo A."/>
            <person name="Thoen E."/>
            <person name="Andreopoulos B."/>
            <person name="Lu D."/>
            <person name="Skrede I."/>
            <person name="Drula E."/>
            <person name="Henrissat B."/>
            <person name="Morin E."/>
            <person name="Kohler A."/>
            <person name="Barry K."/>
            <person name="LaButti K."/>
            <person name="Morin E."/>
            <person name="Salamov A."/>
            <person name="Lipzen A."/>
            <person name="Mereny Z."/>
            <person name="Hegedus B."/>
            <person name="Baldrian P."/>
            <person name="Stursova M."/>
            <person name="Weitz H."/>
            <person name="Taylor A."/>
            <person name="Grigoriev I.V."/>
            <person name="Nagy L.G."/>
            <person name="Martin F."/>
            <person name="Kauserud H."/>
        </authorList>
    </citation>
    <scope>NUCLEOTIDE SEQUENCE</scope>
    <source>
        <strain evidence="2">CBHHK188m</strain>
    </source>
</reference>
<accession>A0AAD7HK38</accession>
<dbReference type="InterPro" id="IPR019236">
    <property type="entry name" value="APP1_cat"/>
</dbReference>
<feature type="domain" description="Phosphatidate phosphatase APP1 catalytic" evidence="1">
    <location>
        <begin position="202"/>
        <end position="355"/>
    </location>
</feature>
<comment type="caution">
    <text evidence="2">The sequence shown here is derived from an EMBL/GenBank/DDBJ whole genome shotgun (WGS) entry which is preliminary data.</text>
</comment>
<keyword evidence="3" id="KW-1185">Reference proteome</keyword>
<dbReference type="Pfam" id="PF09949">
    <property type="entry name" value="APP1_cat"/>
    <property type="match status" value="1"/>
</dbReference>
<proteinExistence type="predicted"/>
<name>A0AAD7HK38_9AGAR</name>
<dbReference type="InterPro" id="IPR052935">
    <property type="entry name" value="Mg2+_PAP"/>
</dbReference>
<dbReference type="Proteomes" id="UP001215280">
    <property type="component" value="Unassembled WGS sequence"/>
</dbReference>
<evidence type="ECO:0000313" key="3">
    <source>
        <dbReference type="Proteomes" id="UP001215280"/>
    </source>
</evidence>